<evidence type="ECO:0000256" key="4">
    <source>
        <dbReference type="ARBA" id="ARBA00022603"/>
    </source>
</evidence>
<evidence type="ECO:0000256" key="1">
    <source>
        <dbReference type="ARBA" id="ARBA00001286"/>
    </source>
</evidence>
<dbReference type="InterPro" id="IPR014048">
    <property type="entry name" value="MethylDNA_cys_MeTrfase_DNA-bd"/>
</dbReference>
<keyword evidence="6 9" id="KW-0227">DNA damage</keyword>
<proteinExistence type="inferred from homology"/>
<accession>A0A918K2Q1</accession>
<comment type="caution">
    <text evidence="11">The sequence shown here is derived from an EMBL/GenBank/DDBJ whole genome shotgun (WGS) entry which is preliminary data.</text>
</comment>
<evidence type="ECO:0000256" key="9">
    <source>
        <dbReference type="HAMAP-Rule" id="MF_00772"/>
    </source>
</evidence>
<keyword evidence="5 9" id="KW-0808">Transferase</keyword>
<keyword evidence="4 9" id="KW-0489">Methyltransferase</keyword>
<dbReference type="Gene3D" id="3.30.160.70">
    <property type="entry name" value="Methylated DNA-protein cysteine methyltransferase domain"/>
    <property type="match status" value="1"/>
</dbReference>
<dbReference type="InterPro" id="IPR036631">
    <property type="entry name" value="MGMT_N_sf"/>
</dbReference>
<dbReference type="GO" id="GO:0032259">
    <property type="term" value="P:methylation"/>
    <property type="evidence" value="ECO:0007669"/>
    <property type="project" value="UniProtKB-KW"/>
</dbReference>
<keyword evidence="12" id="KW-1185">Reference proteome</keyword>
<dbReference type="RefSeq" id="WP_189607008.1">
    <property type="nucleotide sequence ID" value="NZ_BMXR01000001.1"/>
</dbReference>
<dbReference type="EMBL" id="BMXR01000001">
    <property type="protein sequence ID" value="GGX42061.1"/>
    <property type="molecule type" value="Genomic_DNA"/>
</dbReference>
<evidence type="ECO:0000256" key="7">
    <source>
        <dbReference type="ARBA" id="ARBA00023204"/>
    </source>
</evidence>
<dbReference type="CDD" id="cd06445">
    <property type="entry name" value="ATase"/>
    <property type="match status" value="1"/>
</dbReference>
<dbReference type="HAMAP" id="MF_00772">
    <property type="entry name" value="OGT"/>
    <property type="match status" value="1"/>
</dbReference>
<dbReference type="InterPro" id="IPR036217">
    <property type="entry name" value="MethylDNA_cys_MeTrfase_DNAb"/>
</dbReference>
<dbReference type="InterPro" id="IPR023546">
    <property type="entry name" value="MGMT"/>
</dbReference>
<evidence type="ECO:0000313" key="12">
    <source>
        <dbReference type="Proteomes" id="UP000626148"/>
    </source>
</evidence>
<comment type="catalytic activity">
    <reaction evidence="1 9">
        <text>a 4-O-methyl-thymidine in DNA + L-cysteinyl-[protein] = a thymidine in DNA + S-methyl-L-cysteinyl-[protein]</text>
        <dbReference type="Rhea" id="RHEA:53428"/>
        <dbReference type="Rhea" id="RHEA-COMP:10131"/>
        <dbReference type="Rhea" id="RHEA-COMP:10132"/>
        <dbReference type="Rhea" id="RHEA-COMP:13555"/>
        <dbReference type="Rhea" id="RHEA-COMP:13556"/>
        <dbReference type="ChEBI" id="CHEBI:29950"/>
        <dbReference type="ChEBI" id="CHEBI:82612"/>
        <dbReference type="ChEBI" id="CHEBI:137386"/>
        <dbReference type="ChEBI" id="CHEBI:137387"/>
        <dbReference type="EC" id="2.1.1.63"/>
    </reaction>
</comment>
<dbReference type="NCBIfam" id="TIGR00589">
    <property type="entry name" value="ogt"/>
    <property type="match status" value="1"/>
</dbReference>
<reference evidence="11" key="1">
    <citation type="journal article" date="2014" name="Int. J. Syst. Evol. Microbiol.">
        <title>Complete genome sequence of Corynebacterium casei LMG S-19264T (=DSM 44701T), isolated from a smear-ripened cheese.</title>
        <authorList>
            <consortium name="US DOE Joint Genome Institute (JGI-PGF)"/>
            <person name="Walter F."/>
            <person name="Albersmeier A."/>
            <person name="Kalinowski J."/>
            <person name="Ruckert C."/>
        </authorList>
    </citation>
    <scope>NUCLEOTIDE SEQUENCE</scope>
    <source>
        <strain evidence="11">KCTC 22169</strain>
    </source>
</reference>
<dbReference type="InterPro" id="IPR001497">
    <property type="entry name" value="MethylDNA_cys_MeTrfase_AS"/>
</dbReference>
<dbReference type="PANTHER" id="PTHR10815:SF5">
    <property type="entry name" value="METHYLATED-DNA--PROTEIN-CYSTEINE METHYLTRANSFERASE"/>
    <property type="match status" value="1"/>
</dbReference>
<dbReference type="GO" id="GO:0006307">
    <property type="term" value="P:DNA alkylation repair"/>
    <property type="evidence" value="ECO:0007669"/>
    <property type="project" value="UniProtKB-UniRule"/>
</dbReference>
<sequence>MTQSLTDTIVFDTPQGAFRIDALGGRIVQAAFCEEPARDSDVSILKVAEKQYLQYFDGQRTHFQLPLAPRGTAFQQRVWLALDRLDFAQTCTYAHIAQQLGQPTAARAVARAVASNPLAIVIPCHRVIGQNGRIGGYAWGSDRKAWLLKHERTVMGLDHPASGRITA</sequence>
<reference evidence="11" key="2">
    <citation type="submission" date="2020-09" db="EMBL/GenBank/DDBJ databases">
        <authorList>
            <person name="Sun Q."/>
            <person name="Kim S."/>
        </authorList>
    </citation>
    <scope>NUCLEOTIDE SEQUENCE</scope>
    <source>
        <strain evidence="11">KCTC 22169</strain>
    </source>
</reference>
<dbReference type="Proteomes" id="UP000626148">
    <property type="component" value="Unassembled WGS sequence"/>
</dbReference>
<dbReference type="EC" id="2.1.1.63" evidence="9"/>
<evidence type="ECO:0000256" key="6">
    <source>
        <dbReference type="ARBA" id="ARBA00022763"/>
    </source>
</evidence>
<dbReference type="PROSITE" id="PS00374">
    <property type="entry name" value="MGMT"/>
    <property type="match status" value="1"/>
</dbReference>
<name>A0A918K2Q1_9GAMM</name>
<dbReference type="SUPFAM" id="SSF46767">
    <property type="entry name" value="Methylated DNA-protein cysteine methyltransferase, C-terminal domain"/>
    <property type="match status" value="1"/>
</dbReference>
<dbReference type="FunFam" id="1.10.10.10:FF:000214">
    <property type="entry name" value="Methylated-DNA--protein-cysteine methyltransferase"/>
    <property type="match status" value="1"/>
</dbReference>
<dbReference type="GO" id="GO:0003908">
    <property type="term" value="F:methylated-DNA-[protein]-cysteine S-methyltransferase activity"/>
    <property type="evidence" value="ECO:0007669"/>
    <property type="project" value="UniProtKB-UniRule"/>
</dbReference>
<evidence type="ECO:0000313" key="11">
    <source>
        <dbReference type="EMBL" id="GGX42061.1"/>
    </source>
</evidence>
<dbReference type="InterPro" id="IPR036388">
    <property type="entry name" value="WH-like_DNA-bd_sf"/>
</dbReference>
<comment type="similarity">
    <text evidence="2 9">Belongs to the MGMT family.</text>
</comment>
<dbReference type="PANTHER" id="PTHR10815">
    <property type="entry name" value="METHYLATED-DNA--PROTEIN-CYSTEINE METHYLTRANSFERASE"/>
    <property type="match status" value="1"/>
</dbReference>
<evidence type="ECO:0000256" key="8">
    <source>
        <dbReference type="ARBA" id="ARBA00049348"/>
    </source>
</evidence>
<feature type="active site" description="Nucleophile; methyl group acceptor" evidence="9">
    <location>
        <position position="124"/>
    </location>
</feature>
<dbReference type="Gene3D" id="1.10.10.10">
    <property type="entry name" value="Winged helix-like DNA-binding domain superfamily/Winged helix DNA-binding domain"/>
    <property type="match status" value="1"/>
</dbReference>
<comment type="miscellaneous">
    <text evidence="9">This enzyme catalyzes only one turnover and therefore is not strictly catalytic. According to one definition, an enzyme is a biocatalyst that acts repeatedly and over many reaction cycles.</text>
</comment>
<dbReference type="Pfam" id="PF01035">
    <property type="entry name" value="DNA_binding_1"/>
    <property type="match status" value="1"/>
</dbReference>
<evidence type="ECO:0000256" key="3">
    <source>
        <dbReference type="ARBA" id="ARBA00022490"/>
    </source>
</evidence>
<dbReference type="AlphaFoldDB" id="A0A918K2Q1"/>
<dbReference type="SUPFAM" id="SSF53155">
    <property type="entry name" value="Methylated DNA-protein cysteine methyltransferase domain"/>
    <property type="match status" value="1"/>
</dbReference>
<dbReference type="GO" id="GO:0005737">
    <property type="term" value="C:cytoplasm"/>
    <property type="evidence" value="ECO:0007669"/>
    <property type="project" value="UniProtKB-SubCell"/>
</dbReference>
<evidence type="ECO:0000256" key="2">
    <source>
        <dbReference type="ARBA" id="ARBA00008711"/>
    </source>
</evidence>
<keyword evidence="7 9" id="KW-0234">DNA repair</keyword>
<keyword evidence="3 9" id="KW-0963">Cytoplasm</keyword>
<comment type="subcellular location">
    <subcellularLocation>
        <location evidence="9">Cytoplasm</location>
    </subcellularLocation>
</comment>
<protein>
    <recommendedName>
        <fullName evidence="9">Methylated-DNA--protein-cysteine methyltransferase</fullName>
        <ecNumber evidence="9">2.1.1.63</ecNumber>
    </recommendedName>
    <alternativeName>
        <fullName evidence="9">6-O-methylguanine-DNA methyltransferase</fullName>
        <shortName evidence="9">MGMT</shortName>
    </alternativeName>
    <alternativeName>
        <fullName evidence="9">O-6-methylguanine-DNA-alkyltransferase</fullName>
    </alternativeName>
</protein>
<comment type="function">
    <text evidence="9">Involved in the cellular defense against the biological effects of O6-methylguanine (O6-MeG) and O4-methylthymine (O4-MeT) in DNA. Repairs the methylated nucleobase in DNA by stoichiometrically transferring the methyl group to a cysteine residue in the enzyme. This is a suicide reaction: the enzyme is irreversibly inactivated.</text>
</comment>
<evidence type="ECO:0000259" key="10">
    <source>
        <dbReference type="Pfam" id="PF01035"/>
    </source>
</evidence>
<comment type="catalytic activity">
    <reaction evidence="8 9">
        <text>a 6-O-methyl-2'-deoxyguanosine in DNA + L-cysteinyl-[protein] = S-methyl-L-cysteinyl-[protein] + a 2'-deoxyguanosine in DNA</text>
        <dbReference type="Rhea" id="RHEA:24000"/>
        <dbReference type="Rhea" id="RHEA-COMP:10131"/>
        <dbReference type="Rhea" id="RHEA-COMP:10132"/>
        <dbReference type="Rhea" id="RHEA-COMP:11367"/>
        <dbReference type="Rhea" id="RHEA-COMP:11368"/>
        <dbReference type="ChEBI" id="CHEBI:29950"/>
        <dbReference type="ChEBI" id="CHEBI:82612"/>
        <dbReference type="ChEBI" id="CHEBI:85445"/>
        <dbReference type="ChEBI" id="CHEBI:85448"/>
        <dbReference type="EC" id="2.1.1.63"/>
    </reaction>
</comment>
<evidence type="ECO:0000256" key="5">
    <source>
        <dbReference type="ARBA" id="ARBA00022679"/>
    </source>
</evidence>
<organism evidence="11 12">
    <name type="scientific">Saccharospirillum salsuginis</name>
    <dbReference type="NCBI Taxonomy" id="418750"/>
    <lineage>
        <taxon>Bacteria</taxon>
        <taxon>Pseudomonadati</taxon>
        <taxon>Pseudomonadota</taxon>
        <taxon>Gammaproteobacteria</taxon>
        <taxon>Oceanospirillales</taxon>
        <taxon>Saccharospirillaceae</taxon>
        <taxon>Saccharospirillum</taxon>
    </lineage>
</organism>
<feature type="domain" description="Methylated-DNA-[protein]-cysteine S-methyltransferase DNA binding" evidence="10">
    <location>
        <begin position="73"/>
        <end position="152"/>
    </location>
</feature>
<gene>
    <name evidence="11" type="ORF">GCM10007392_06250</name>
</gene>